<dbReference type="OrthoDB" id="5196985at2"/>
<dbReference type="EMBL" id="LT629791">
    <property type="protein sequence ID" value="SDU19533.1"/>
    <property type="molecule type" value="Genomic_DNA"/>
</dbReference>
<dbReference type="RefSeq" id="WP_046766578.1">
    <property type="nucleotide sequence ID" value="NZ_KQ061219.1"/>
</dbReference>
<organism evidence="2 3">
    <name type="scientific">Jiangella alkaliphila</name>
    <dbReference type="NCBI Taxonomy" id="419479"/>
    <lineage>
        <taxon>Bacteria</taxon>
        <taxon>Bacillati</taxon>
        <taxon>Actinomycetota</taxon>
        <taxon>Actinomycetes</taxon>
        <taxon>Jiangellales</taxon>
        <taxon>Jiangellaceae</taxon>
        <taxon>Jiangella</taxon>
    </lineage>
</organism>
<evidence type="ECO:0000313" key="2">
    <source>
        <dbReference type="EMBL" id="SDU19533.1"/>
    </source>
</evidence>
<proteinExistence type="predicted"/>
<name>A0A1H2GIN5_9ACTN</name>
<sequence>MSVSGTRTRRAGAFDIRVVIAALFCVFGPILVGMGLFGTSDADLEKSGGMNVNLWTGIGLIVTAAVFLLWTWLRPIVVDTEAAASGDSD</sequence>
<dbReference type="Proteomes" id="UP000182977">
    <property type="component" value="Chromosome I"/>
</dbReference>
<accession>A0A1H2GIN5</accession>
<keyword evidence="1" id="KW-1133">Transmembrane helix</keyword>
<feature type="transmembrane region" description="Helical" evidence="1">
    <location>
        <begin position="12"/>
        <end position="32"/>
    </location>
</feature>
<keyword evidence="3" id="KW-1185">Reference proteome</keyword>
<evidence type="ECO:0000313" key="3">
    <source>
        <dbReference type="Proteomes" id="UP000182977"/>
    </source>
</evidence>
<keyword evidence="1" id="KW-0812">Transmembrane</keyword>
<evidence type="ECO:0000256" key="1">
    <source>
        <dbReference type="SAM" id="Phobius"/>
    </source>
</evidence>
<dbReference type="STRING" id="419479.SAMN04488563_0523"/>
<protein>
    <submittedName>
        <fullName evidence="2">Uncharacterized protein</fullName>
    </submittedName>
</protein>
<reference evidence="3" key="1">
    <citation type="submission" date="2016-10" db="EMBL/GenBank/DDBJ databases">
        <authorList>
            <person name="Varghese N."/>
            <person name="Submissions S."/>
        </authorList>
    </citation>
    <scope>NUCLEOTIDE SEQUENCE [LARGE SCALE GENOMIC DNA]</scope>
    <source>
        <strain evidence="3">DSM 45079</strain>
    </source>
</reference>
<gene>
    <name evidence="2" type="ORF">SAMN04488563_0523</name>
</gene>
<feature type="transmembrane region" description="Helical" evidence="1">
    <location>
        <begin position="52"/>
        <end position="73"/>
    </location>
</feature>
<keyword evidence="1" id="KW-0472">Membrane</keyword>
<dbReference type="AlphaFoldDB" id="A0A1H2GIN5"/>